<dbReference type="FunFam" id="3.40.50.200:FF:000022">
    <property type="entry name" value="Extracellular protease"/>
    <property type="match status" value="1"/>
</dbReference>
<dbReference type="Gene3D" id="3.40.50.200">
    <property type="entry name" value="Peptidase S8/S53 domain"/>
    <property type="match status" value="1"/>
</dbReference>
<evidence type="ECO:0000256" key="2">
    <source>
        <dbReference type="ARBA" id="ARBA00011073"/>
    </source>
</evidence>
<evidence type="ECO:0000259" key="11">
    <source>
        <dbReference type="Pfam" id="PF00082"/>
    </source>
</evidence>
<evidence type="ECO:0000313" key="13">
    <source>
        <dbReference type="EMBL" id="TDK20620.1"/>
    </source>
</evidence>
<dbReference type="PROSITE" id="PS51892">
    <property type="entry name" value="SUBTILASE"/>
    <property type="match status" value="1"/>
</dbReference>
<dbReference type="InterPro" id="IPR015500">
    <property type="entry name" value="Peptidase_S8_subtilisin-rel"/>
</dbReference>
<dbReference type="AlphaFoldDB" id="A0A4R5TN43"/>
<keyword evidence="8" id="KW-0865">Zymogen</keyword>
<comment type="subcellular location">
    <subcellularLocation>
        <location evidence="1">Secreted</location>
    </subcellularLocation>
</comment>
<protein>
    <submittedName>
        <fullName evidence="13">Subtilisin-like serine protease</fullName>
    </submittedName>
</protein>
<accession>A0A4R5TN43</accession>
<dbReference type="InterPro" id="IPR007280">
    <property type="entry name" value="Peptidase_C_arc/bac"/>
</dbReference>
<feature type="active site" description="Charge relay system" evidence="9">
    <location>
        <position position="196"/>
    </location>
</feature>
<evidence type="ECO:0000259" key="12">
    <source>
        <dbReference type="Pfam" id="PF04151"/>
    </source>
</evidence>
<dbReference type="Pfam" id="PF04151">
    <property type="entry name" value="PPC"/>
    <property type="match status" value="1"/>
</dbReference>
<keyword evidence="4 9" id="KW-0645">Protease</keyword>
<comment type="caution">
    <text evidence="13">The sequence shown here is derived from an EMBL/GenBank/DDBJ whole genome shotgun (WGS) entry which is preliminary data.</text>
</comment>
<dbReference type="PROSITE" id="PS00138">
    <property type="entry name" value="SUBTILASE_SER"/>
    <property type="match status" value="1"/>
</dbReference>
<dbReference type="GO" id="GO:0005576">
    <property type="term" value="C:extracellular region"/>
    <property type="evidence" value="ECO:0007669"/>
    <property type="project" value="UniProtKB-SubCell"/>
</dbReference>
<keyword evidence="3" id="KW-0964">Secreted</keyword>
<dbReference type="InterPro" id="IPR050131">
    <property type="entry name" value="Peptidase_S8_subtilisin-like"/>
</dbReference>
<feature type="active site" description="Charge relay system" evidence="9">
    <location>
        <position position="262"/>
    </location>
</feature>
<evidence type="ECO:0000256" key="5">
    <source>
        <dbReference type="ARBA" id="ARBA00022729"/>
    </source>
</evidence>
<dbReference type="PANTHER" id="PTHR43806:SF11">
    <property type="entry name" value="CEREVISIN-RELATED"/>
    <property type="match status" value="1"/>
</dbReference>
<evidence type="ECO:0000256" key="1">
    <source>
        <dbReference type="ARBA" id="ARBA00004613"/>
    </source>
</evidence>
<evidence type="ECO:0000256" key="10">
    <source>
        <dbReference type="RuleBase" id="RU003355"/>
    </source>
</evidence>
<dbReference type="GO" id="GO:0006508">
    <property type="term" value="P:proteolysis"/>
    <property type="evidence" value="ECO:0007669"/>
    <property type="project" value="UniProtKB-KW"/>
</dbReference>
<feature type="active site" description="Charge relay system" evidence="9">
    <location>
        <position position="447"/>
    </location>
</feature>
<dbReference type="RefSeq" id="WP_133323498.1">
    <property type="nucleotide sequence ID" value="NZ_SMTF01000018.1"/>
</dbReference>
<dbReference type="PROSITE" id="PS00136">
    <property type="entry name" value="SUBTILASE_ASP"/>
    <property type="match status" value="1"/>
</dbReference>
<evidence type="ECO:0000256" key="3">
    <source>
        <dbReference type="ARBA" id="ARBA00022525"/>
    </source>
</evidence>
<dbReference type="EMBL" id="SMTF01000018">
    <property type="protein sequence ID" value="TDK20620.1"/>
    <property type="molecule type" value="Genomic_DNA"/>
</dbReference>
<dbReference type="Gene3D" id="2.60.120.380">
    <property type="match status" value="1"/>
</dbReference>
<gene>
    <name evidence="13" type="ORF">E2F46_15525</name>
</gene>
<evidence type="ECO:0000256" key="7">
    <source>
        <dbReference type="ARBA" id="ARBA00022825"/>
    </source>
</evidence>
<comment type="similarity">
    <text evidence="2 9 10">Belongs to the peptidase S8 family.</text>
</comment>
<organism evidence="13 14">
    <name type="scientific">Luteimonas aestuarii</name>
    <dbReference type="NCBI Taxonomy" id="453837"/>
    <lineage>
        <taxon>Bacteria</taxon>
        <taxon>Pseudomonadati</taxon>
        <taxon>Pseudomonadota</taxon>
        <taxon>Gammaproteobacteria</taxon>
        <taxon>Lysobacterales</taxon>
        <taxon>Lysobacteraceae</taxon>
        <taxon>Luteimonas</taxon>
    </lineage>
</organism>
<dbReference type="PRINTS" id="PR00723">
    <property type="entry name" value="SUBTILISIN"/>
</dbReference>
<keyword evidence="6 9" id="KW-0378">Hydrolase</keyword>
<dbReference type="InterPro" id="IPR023827">
    <property type="entry name" value="Peptidase_S8_Asp-AS"/>
</dbReference>
<evidence type="ECO:0000256" key="8">
    <source>
        <dbReference type="ARBA" id="ARBA00023145"/>
    </source>
</evidence>
<reference evidence="13 14" key="1">
    <citation type="submission" date="2019-03" db="EMBL/GenBank/DDBJ databases">
        <title>Luteimonas zhaokaii sp.nov., isolated from the rectal contents of Plateau pika in Yushu, Qinghai Province, China.</title>
        <authorList>
            <person name="Zhang G."/>
        </authorList>
    </citation>
    <scope>NUCLEOTIDE SEQUENCE [LARGE SCALE GENOMIC DNA]</scope>
    <source>
        <strain evidence="13 14">B9</strain>
    </source>
</reference>
<dbReference type="PANTHER" id="PTHR43806">
    <property type="entry name" value="PEPTIDASE S8"/>
    <property type="match status" value="1"/>
</dbReference>
<proteinExistence type="inferred from homology"/>
<feature type="domain" description="Peptidase S8/S53" evidence="11">
    <location>
        <begin position="187"/>
        <end position="485"/>
    </location>
</feature>
<evidence type="ECO:0000256" key="9">
    <source>
        <dbReference type="PROSITE-ProRule" id="PRU01240"/>
    </source>
</evidence>
<dbReference type="SUPFAM" id="SSF52743">
    <property type="entry name" value="Subtilisin-like"/>
    <property type="match status" value="1"/>
</dbReference>
<dbReference type="Proteomes" id="UP000294796">
    <property type="component" value="Unassembled WGS sequence"/>
</dbReference>
<evidence type="ECO:0000313" key="14">
    <source>
        <dbReference type="Proteomes" id="UP000294796"/>
    </source>
</evidence>
<name>A0A4R5TN43_9GAMM</name>
<dbReference type="OrthoDB" id="9790784at2"/>
<sequence>MKQNKISVAIAGAILVSVVGVSAATVKGLSVGAVRDTTTTPAAGDGGARFVVKYRAGSAESRDTRMIESGLKSAVDRAGLGRTLAATKTSAGKGAVSASHLRRMGMEGWSVVKTTRHLDAQEAASFMRELAADPSVEVVELDRLYQRAQTFSPALVPDDQYYSVAQWNFRNPVGGVGAEQAWDIATGEGVVVAVLDTGIVQNHFDLAANVVPGYDMISDRRISRRANDGRVAGGWDVGDWIEANYCVQLGAPSHPADISSWHGSHVAGTVAQETNNGVGLAGLAHGAKVQPVRVLGSCGGFGSDISDGMLWAAGLEVPGLPLNPTPAEILNMSLGSQGPQACSALYQNTINQVNAAGSIIVVAAGNSNANAANYTMSSCNNVISVGATRITGGKASYSNFGARVDLSAPGGGGAVDGNPNGYIWQMINTGTQGPTTDFAPVGFIGTSMASPHVAAVAAMVQGALVEADRDPLNWQQMRDLLVATARPFPVTIPTNTPMGSGIVDPVAALTEALVEPCDPEVEQCEPDATPLVNKVAVNGLSGNAGSEALYAIEVPAGVSGPLSITTSGGSGNVTLLVSFGEEPNVGDADYTSARPGNNESVRVPSTQAGTYYVKLVGTAAFSNVRLLASHN</sequence>
<dbReference type="InterPro" id="IPR000209">
    <property type="entry name" value="Peptidase_S8/S53_dom"/>
</dbReference>
<evidence type="ECO:0000256" key="4">
    <source>
        <dbReference type="ARBA" id="ARBA00022670"/>
    </source>
</evidence>
<evidence type="ECO:0000256" key="6">
    <source>
        <dbReference type="ARBA" id="ARBA00022801"/>
    </source>
</evidence>
<keyword evidence="5" id="KW-0732">Signal</keyword>
<dbReference type="InterPro" id="IPR023828">
    <property type="entry name" value="Peptidase_S8_Ser-AS"/>
</dbReference>
<keyword evidence="14" id="KW-1185">Reference proteome</keyword>
<feature type="domain" description="Peptidase C-terminal archaeal/bacterial" evidence="12">
    <location>
        <begin position="548"/>
        <end position="615"/>
    </location>
</feature>
<dbReference type="InterPro" id="IPR036852">
    <property type="entry name" value="Peptidase_S8/S53_dom_sf"/>
</dbReference>
<dbReference type="GO" id="GO:0004252">
    <property type="term" value="F:serine-type endopeptidase activity"/>
    <property type="evidence" value="ECO:0007669"/>
    <property type="project" value="UniProtKB-UniRule"/>
</dbReference>
<keyword evidence="7 9" id="KW-0720">Serine protease</keyword>
<dbReference type="Pfam" id="PF00082">
    <property type="entry name" value="Peptidase_S8"/>
    <property type="match status" value="1"/>
</dbReference>